<feature type="compositionally biased region" description="Basic and acidic residues" evidence="1">
    <location>
        <begin position="1"/>
        <end position="46"/>
    </location>
</feature>
<evidence type="ECO:0000256" key="1">
    <source>
        <dbReference type="SAM" id="MobiDB-lite"/>
    </source>
</evidence>
<gene>
    <name evidence="2" type="ORF">HWQ67_02195</name>
</gene>
<sequence>MDREEEKGFEFIDKRKLRQDEALRDEQRTQEAGHEDFCHPHMHPSEEDVYATGGHAGHCGGEAHDGHCEHDVVPEVSFINFVANLSTDVMVSMGLLQDHQGQTYKDMAVAKYLIDVIAMLQEKTRGNLDDSEAQHLSDMLYHLQMAYMNIANQP</sequence>
<dbReference type="RefSeq" id="WP_218251007.1">
    <property type="nucleotide sequence ID" value="NZ_JABXWD010000020.1"/>
</dbReference>
<dbReference type="Pfam" id="PF08899">
    <property type="entry name" value="DUF1844"/>
    <property type="match status" value="1"/>
</dbReference>
<evidence type="ECO:0000313" key="3">
    <source>
        <dbReference type="Proteomes" id="UP001196980"/>
    </source>
</evidence>
<keyword evidence="3" id="KW-1185">Reference proteome</keyword>
<dbReference type="InterPro" id="IPR014995">
    <property type="entry name" value="DUF1844"/>
</dbReference>
<organism evidence="2 3">
    <name type="scientific">Candidatus Magnetobacterium casense</name>
    <dbReference type="NCBI Taxonomy" id="1455061"/>
    <lineage>
        <taxon>Bacteria</taxon>
        <taxon>Pseudomonadati</taxon>
        <taxon>Nitrospirota</taxon>
        <taxon>Thermodesulfovibrionia</taxon>
        <taxon>Thermodesulfovibrionales</taxon>
        <taxon>Candidatus Magnetobacteriaceae</taxon>
        <taxon>Candidatus Magnetobacterium</taxon>
    </lineage>
</organism>
<protein>
    <submittedName>
        <fullName evidence="2">DUF1844 domain-containing protein</fullName>
    </submittedName>
</protein>
<feature type="region of interest" description="Disordered" evidence="1">
    <location>
        <begin position="1"/>
        <end position="54"/>
    </location>
</feature>
<name>A0ABS6RUT0_9BACT</name>
<reference evidence="2 3" key="1">
    <citation type="journal article" date="2020" name="J Geophys Res Biogeosci">
        <title>Magnetotaxis as an Adaptation to Enable Bacterial Shuttling of Microbial Sulfur and Sulfur Cycling Across Aquatic Oxic#Anoxic Interfaces.</title>
        <authorList>
            <person name="Li J."/>
            <person name="Liu P."/>
            <person name="Wang J."/>
            <person name="Roberts A.P."/>
            <person name="Pan Y."/>
        </authorList>
    </citation>
    <scope>NUCLEOTIDE SEQUENCE [LARGE SCALE GENOMIC DNA]</scope>
    <source>
        <strain evidence="2 3">MYR-1_YQ</strain>
    </source>
</reference>
<proteinExistence type="predicted"/>
<dbReference type="Proteomes" id="UP001196980">
    <property type="component" value="Unassembled WGS sequence"/>
</dbReference>
<dbReference type="EMBL" id="JABXWD010000020">
    <property type="protein sequence ID" value="MBV6340386.1"/>
    <property type="molecule type" value="Genomic_DNA"/>
</dbReference>
<comment type="caution">
    <text evidence="2">The sequence shown here is derived from an EMBL/GenBank/DDBJ whole genome shotgun (WGS) entry which is preliminary data.</text>
</comment>
<evidence type="ECO:0000313" key="2">
    <source>
        <dbReference type="EMBL" id="MBV6340386.1"/>
    </source>
</evidence>
<accession>A0ABS6RUT0</accession>